<evidence type="ECO:0000256" key="1">
    <source>
        <dbReference type="ARBA" id="ARBA00010692"/>
    </source>
</evidence>
<dbReference type="HOGENOM" id="CLU_077931_2_1_5"/>
<proteinExistence type="inferred from homology"/>
<sequence>MNSHVRRNRVRGRFRGVFIPVSAAASKVELDMPHRVKPRVATASLSAEYLPTSQLARAFWFVGLALIGTAVLTISAKIKVDLVYVNVTMQTFALFAISALYGSRLAMATVALYLLEGVLGMPVFTGTPEKGIGLAYMVGPTGGYLLSYLAAAWIVGRAADKGLARNPFALGGAMLLAEAVILLMGAGWMAYLFGLEKAIAFGFGAFIVGDLVKLALAACGVPAMMSLLKR</sequence>
<dbReference type="Proteomes" id="UP000004386">
    <property type="component" value="Unassembled WGS sequence"/>
</dbReference>
<dbReference type="Pfam" id="PF02632">
    <property type="entry name" value="BioY"/>
    <property type="match status" value="1"/>
</dbReference>
<evidence type="ECO:0000313" key="3">
    <source>
        <dbReference type="EMBL" id="EEQ95215.1"/>
    </source>
</evidence>
<dbReference type="EMBL" id="ACQA01000001">
    <property type="protein sequence ID" value="EEQ95215.1"/>
    <property type="molecule type" value="Genomic_DNA"/>
</dbReference>
<feature type="transmembrane region" description="Helical" evidence="2">
    <location>
        <begin position="58"/>
        <end position="80"/>
    </location>
</feature>
<gene>
    <name evidence="3" type="ORF">OINT_1000568</name>
</gene>
<feature type="transmembrane region" description="Helical" evidence="2">
    <location>
        <begin position="134"/>
        <end position="156"/>
    </location>
</feature>
<feature type="transmembrane region" description="Helical" evidence="2">
    <location>
        <begin position="199"/>
        <end position="228"/>
    </location>
</feature>
<dbReference type="AlphaFoldDB" id="C4WJI7"/>
<reference evidence="3 4" key="1">
    <citation type="submission" date="2009-05" db="EMBL/GenBank/DDBJ databases">
        <authorList>
            <person name="Setubal J.C."/>
            <person name="Boyle S."/>
            <person name="Crasta O.R."/>
            <person name="Gillespie J.J."/>
            <person name="Kenyon R.W."/>
            <person name="Lu J."/>
            <person name="Mane S."/>
            <person name="Nagrani S."/>
            <person name="Shallom J.M."/>
            <person name="Shallom S."/>
            <person name="Shukla M."/>
            <person name="Snyder E.E."/>
            <person name="Sobral B.W."/>
            <person name="Wattam A.R."/>
            <person name="Will R."/>
            <person name="Williams K."/>
            <person name="Yoo H."/>
            <person name="Munk C."/>
            <person name="Tapia R."/>
            <person name="Green L."/>
            <person name="Rogers Y."/>
            <person name="Detter J.C."/>
            <person name="Bruce D."/>
            <person name="Brettin T.S."/>
            <person name="Tsolis R."/>
        </authorList>
    </citation>
    <scope>NUCLEOTIDE SEQUENCE [LARGE SCALE GENOMIC DNA]</scope>
    <source>
        <strain evidence="3 4">LMG 3301</strain>
    </source>
</reference>
<dbReference type="PANTHER" id="PTHR34295">
    <property type="entry name" value="BIOTIN TRANSPORTER BIOY"/>
    <property type="match status" value="1"/>
</dbReference>
<dbReference type="PANTHER" id="PTHR34295:SF1">
    <property type="entry name" value="BIOTIN TRANSPORTER BIOY"/>
    <property type="match status" value="1"/>
</dbReference>
<protein>
    <submittedName>
        <fullName evidence="3">Protein bioY</fullName>
    </submittedName>
</protein>
<feature type="transmembrane region" description="Helical" evidence="2">
    <location>
        <begin position="92"/>
        <end position="114"/>
    </location>
</feature>
<evidence type="ECO:0000256" key="2">
    <source>
        <dbReference type="SAM" id="Phobius"/>
    </source>
</evidence>
<feature type="transmembrane region" description="Helical" evidence="2">
    <location>
        <begin position="168"/>
        <end position="193"/>
    </location>
</feature>
<dbReference type="InterPro" id="IPR003784">
    <property type="entry name" value="BioY"/>
</dbReference>
<accession>C4WJI7</accession>
<dbReference type="Gene3D" id="1.10.1760.20">
    <property type="match status" value="1"/>
</dbReference>
<keyword evidence="2" id="KW-1133">Transmembrane helix</keyword>
<keyword evidence="2" id="KW-0812">Transmembrane</keyword>
<evidence type="ECO:0000313" key="4">
    <source>
        <dbReference type="Proteomes" id="UP000004386"/>
    </source>
</evidence>
<dbReference type="GO" id="GO:0015225">
    <property type="term" value="F:biotin transmembrane transporter activity"/>
    <property type="evidence" value="ECO:0007669"/>
    <property type="project" value="InterPro"/>
</dbReference>
<dbReference type="GO" id="GO:0005886">
    <property type="term" value="C:plasma membrane"/>
    <property type="evidence" value="ECO:0007669"/>
    <property type="project" value="InterPro"/>
</dbReference>
<comment type="similarity">
    <text evidence="1">Belongs to the BioY family.</text>
</comment>
<comment type="caution">
    <text evidence="3">The sequence shown here is derived from an EMBL/GenBank/DDBJ whole genome shotgun (WGS) entry which is preliminary data.</text>
</comment>
<organism evidence="3 4">
    <name type="scientific">Brucella intermedia LMG 3301</name>
    <dbReference type="NCBI Taxonomy" id="641118"/>
    <lineage>
        <taxon>Bacteria</taxon>
        <taxon>Pseudomonadati</taxon>
        <taxon>Pseudomonadota</taxon>
        <taxon>Alphaproteobacteria</taxon>
        <taxon>Hyphomicrobiales</taxon>
        <taxon>Brucellaceae</taxon>
        <taxon>Brucella/Ochrobactrum group</taxon>
        <taxon>Brucella</taxon>
    </lineage>
</organism>
<name>C4WJI7_9HYPH</name>
<keyword evidence="2" id="KW-0472">Membrane</keyword>